<feature type="domain" description="GP-PDE" evidence="1">
    <location>
        <begin position="30"/>
        <end position="268"/>
    </location>
</feature>
<dbReference type="SUPFAM" id="SSF51695">
    <property type="entry name" value="PLC-like phosphodiesterases"/>
    <property type="match status" value="1"/>
</dbReference>
<dbReference type="GO" id="GO:0008081">
    <property type="term" value="F:phosphoric diester hydrolase activity"/>
    <property type="evidence" value="ECO:0007669"/>
    <property type="project" value="InterPro"/>
</dbReference>
<keyword evidence="3" id="KW-1185">Reference proteome</keyword>
<protein>
    <recommendedName>
        <fullName evidence="1">GP-PDE domain-containing protein</fullName>
    </recommendedName>
</protein>
<dbReference type="EMBL" id="VMHE01000008">
    <property type="protein sequence ID" value="TSJ65670.1"/>
    <property type="molecule type" value="Genomic_DNA"/>
</dbReference>
<evidence type="ECO:0000313" key="2">
    <source>
        <dbReference type="EMBL" id="TSJ65670.1"/>
    </source>
</evidence>
<dbReference type="GO" id="GO:0006629">
    <property type="term" value="P:lipid metabolic process"/>
    <property type="evidence" value="ECO:0007669"/>
    <property type="project" value="InterPro"/>
</dbReference>
<dbReference type="PROSITE" id="PS51704">
    <property type="entry name" value="GP_PDE"/>
    <property type="match status" value="1"/>
</dbReference>
<dbReference type="PANTHER" id="PTHR46211">
    <property type="entry name" value="GLYCEROPHOSPHORYL DIESTER PHOSPHODIESTERASE"/>
    <property type="match status" value="1"/>
</dbReference>
<dbReference type="PANTHER" id="PTHR46211:SF7">
    <property type="entry name" value="GLYCEROPHOSPHODIESTER PHOSPHODIESTERASE"/>
    <property type="match status" value="1"/>
</dbReference>
<evidence type="ECO:0000313" key="3">
    <source>
        <dbReference type="Proteomes" id="UP000316425"/>
    </source>
</evidence>
<sequence length="270" mass="31321">MLLKSYIKETFETKRYYLTIKETLMTKKDCLVIAHRGASKYKPENTLLAYDLALKIGVDYLELDVQLTKDQVPVVYHDSDLSKKTDIKGSIQDYTYEEIKNLDVGKWFGEEYRGTKLVNFETVLRLYGNQFNYFLEIKNPTDGIEQIIFNLFEKYRIDLTNHRVVIQSFDQNCLLKVREMDANIPINQLILKKTEEEMPYSLTEISTYAEGLGINQSNVNEQLLSEANRIGLKIYPYTVNDSEKMQQFIDMGVTGIISDCPDLVKSLNLN</sequence>
<organism evidence="2 3">
    <name type="scientific">Allobacillus salarius</name>
    <dbReference type="NCBI Taxonomy" id="1955272"/>
    <lineage>
        <taxon>Bacteria</taxon>
        <taxon>Bacillati</taxon>
        <taxon>Bacillota</taxon>
        <taxon>Bacilli</taxon>
        <taxon>Bacillales</taxon>
        <taxon>Bacillaceae</taxon>
        <taxon>Allobacillus</taxon>
    </lineage>
</organism>
<dbReference type="Pfam" id="PF03009">
    <property type="entry name" value="GDPD"/>
    <property type="match status" value="1"/>
</dbReference>
<dbReference type="InterPro" id="IPR030395">
    <property type="entry name" value="GP_PDE_dom"/>
</dbReference>
<dbReference type="PROSITE" id="PS50007">
    <property type="entry name" value="PIPLC_X_DOMAIN"/>
    <property type="match status" value="1"/>
</dbReference>
<dbReference type="InterPro" id="IPR017946">
    <property type="entry name" value="PLC-like_Pdiesterase_TIM-brl"/>
</dbReference>
<dbReference type="Gene3D" id="3.20.20.190">
    <property type="entry name" value="Phosphatidylinositol (PI) phosphodiesterase"/>
    <property type="match status" value="1"/>
</dbReference>
<reference evidence="2 3" key="1">
    <citation type="submission" date="2019-07" db="EMBL/GenBank/DDBJ databases">
        <title>Allobacillus sp. nov. SKP isolated from shrimp paste of Euphausiacea.</title>
        <authorList>
            <person name="Kanchanasin P."/>
            <person name="Tanasupawat S."/>
            <person name="Shi W."/>
            <person name="Wu L."/>
            <person name="Ma J."/>
        </authorList>
    </citation>
    <scope>NUCLEOTIDE SEQUENCE [LARGE SCALE GENOMIC DNA]</scope>
    <source>
        <strain evidence="2 3">SKP4-8</strain>
    </source>
</reference>
<evidence type="ECO:0000259" key="1">
    <source>
        <dbReference type="PROSITE" id="PS51704"/>
    </source>
</evidence>
<dbReference type="OrthoDB" id="384721at2"/>
<dbReference type="Proteomes" id="UP000316425">
    <property type="component" value="Unassembled WGS sequence"/>
</dbReference>
<dbReference type="AlphaFoldDB" id="A0A556PMP3"/>
<name>A0A556PMP3_9BACI</name>
<accession>A0A556PMP3</accession>
<comment type="caution">
    <text evidence="2">The sequence shown here is derived from an EMBL/GenBank/DDBJ whole genome shotgun (WGS) entry which is preliminary data.</text>
</comment>
<gene>
    <name evidence="2" type="ORF">FPQ13_06355</name>
</gene>
<proteinExistence type="predicted"/>